<reference evidence="6" key="2">
    <citation type="journal article" date="2023" name="IMA Fungus">
        <title>Comparative genomic study of the Penicillium genus elucidates a diverse pangenome and 15 lateral gene transfer events.</title>
        <authorList>
            <person name="Petersen C."/>
            <person name="Sorensen T."/>
            <person name="Nielsen M.R."/>
            <person name="Sondergaard T.E."/>
            <person name="Sorensen J.L."/>
            <person name="Fitzpatrick D.A."/>
            <person name="Frisvad J.C."/>
            <person name="Nielsen K.L."/>
        </authorList>
    </citation>
    <scope>NUCLEOTIDE SEQUENCE</scope>
    <source>
        <strain evidence="6">IBT 30069</strain>
    </source>
</reference>
<evidence type="ECO:0000259" key="5">
    <source>
        <dbReference type="Pfam" id="PF03893"/>
    </source>
</evidence>
<gene>
    <name evidence="6" type="ORF">N7456_002753</name>
</gene>
<evidence type="ECO:0000313" key="6">
    <source>
        <dbReference type="EMBL" id="KAJ5114219.1"/>
    </source>
</evidence>
<evidence type="ECO:0000256" key="1">
    <source>
        <dbReference type="SAM" id="MobiDB-lite"/>
    </source>
</evidence>
<dbReference type="GO" id="GO:0072330">
    <property type="term" value="P:monocarboxylic acid biosynthetic process"/>
    <property type="evidence" value="ECO:0007669"/>
    <property type="project" value="UniProtKB-ARBA"/>
</dbReference>
<dbReference type="InterPro" id="IPR002921">
    <property type="entry name" value="Fungal_lipase-type"/>
</dbReference>
<dbReference type="GO" id="GO:0016042">
    <property type="term" value="P:lipid catabolic process"/>
    <property type="evidence" value="ECO:0007669"/>
    <property type="project" value="InterPro"/>
</dbReference>
<dbReference type="Pfam" id="PF11913">
    <property type="entry name" value="DUF3431"/>
    <property type="match status" value="1"/>
</dbReference>
<reference evidence="6" key="1">
    <citation type="submission" date="2022-11" db="EMBL/GenBank/DDBJ databases">
        <authorList>
            <person name="Petersen C."/>
        </authorList>
    </citation>
    <scope>NUCLEOTIDE SEQUENCE</scope>
    <source>
        <strain evidence="6">IBT 30069</strain>
    </source>
</reference>
<comment type="caution">
    <text evidence="6">The sequence shown here is derived from an EMBL/GenBank/DDBJ whole genome shotgun (WGS) entry which is preliminary data.</text>
</comment>
<proteinExistence type="predicted"/>
<dbReference type="Proteomes" id="UP001149165">
    <property type="component" value="Unassembled WGS sequence"/>
</dbReference>
<keyword evidence="2" id="KW-0812">Transmembrane</keyword>
<sequence>MLSFARLWAVGAVATLAVAAPVQLLNNRDVSDDTYNSLYLFAQYSAAAYCSANIDASDTGASITCSAGNCPDVQSATTKTLYEFDQANDYGDCTGFLAVDETNELIVLSFRGSSDIQNWVANLNFDLNDDSGLCDGCSVHSGFWESWGTVSDAVTSQIDSAQSTYSGYQLVVTGHSLGGALAALGGTALRNAGYTLDLYTYGQPRVGNEALADYMTNQGSLWRTTHTDDTVPRVPPEAFGYAHASPEYWITSGNDVSVTDADIEEIEGVDSSDGNAGESSLSITAHLWYFMSIAGCSVPRRRNRIKAILITIAIVLTLYLLFFAGPDSSTEPSSNDRPSYAQRPNPKSKNTDELARPAVRKRKDMIVASMKNDDTSWLAEYFPDWSRSVYVVDNKKAPLTVMKNKGRESMVYLTYIIDNYENLPDIMLFIHSLRYQWHNDDPYYDGVPMLRNFQVPYLQKMGYVNLRCVWTLGCPEEIHPLTDTHRDDVHAGEYFMKGFAELFPDTPIPDEVGVSCCAQFGVTRNKVLERPKSDYERFRKWLAETSLGDDLSGRIMEYSWHMIFGQPPIHCPKAEDCYCNVFGLCNLDCPNDAVCDNRYVLPPFSSLPKGWPYLGWKGQEQDPTYGLPES</sequence>
<organism evidence="6 7">
    <name type="scientific">Penicillium angulare</name>
    <dbReference type="NCBI Taxonomy" id="116970"/>
    <lineage>
        <taxon>Eukaryota</taxon>
        <taxon>Fungi</taxon>
        <taxon>Dikarya</taxon>
        <taxon>Ascomycota</taxon>
        <taxon>Pezizomycotina</taxon>
        <taxon>Eurotiomycetes</taxon>
        <taxon>Eurotiomycetidae</taxon>
        <taxon>Eurotiales</taxon>
        <taxon>Aspergillaceae</taxon>
        <taxon>Penicillium</taxon>
    </lineage>
</organism>
<protein>
    <submittedName>
        <fullName evidence="6">Lipase class 3</fullName>
    </submittedName>
</protein>
<keyword evidence="7" id="KW-1185">Reference proteome</keyword>
<name>A0A9W9G8P9_9EURO</name>
<feature type="domain" description="Mono-/di-acylglycerol lipase N-terminal" evidence="5">
    <location>
        <begin position="12"/>
        <end position="78"/>
    </location>
</feature>
<keyword evidence="3" id="KW-0732">Signal</keyword>
<dbReference type="CDD" id="cd00519">
    <property type="entry name" value="Lipase_3"/>
    <property type="match status" value="1"/>
</dbReference>
<feature type="domain" description="Fungal lipase-type" evidence="4">
    <location>
        <begin position="107"/>
        <end position="237"/>
    </location>
</feature>
<evidence type="ECO:0000313" key="7">
    <source>
        <dbReference type="Proteomes" id="UP001149165"/>
    </source>
</evidence>
<feature type="transmembrane region" description="Helical" evidence="2">
    <location>
        <begin position="305"/>
        <end position="325"/>
    </location>
</feature>
<dbReference type="GO" id="GO:0017000">
    <property type="term" value="P:antibiotic biosynthetic process"/>
    <property type="evidence" value="ECO:0007669"/>
    <property type="project" value="UniProtKB-ARBA"/>
</dbReference>
<keyword evidence="2" id="KW-1133">Transmembrane helix</keyword>
<dbReference type="SUPFAM" id="SSF53474">
    <property type="entry name" value="alpha/beta-Hydrolases"/>
    <property type="match status" value="1"/>
</dbReference>
<accession>A0A9W9G8P9</accession>
<dbReference type="PANTHER" id="PTHR37490">
    <property type="entry name" value="EXPRESSED PROTEIN"/>
    <property type="match status" value="1"/>
</dbReference>
<dbReference type="EMBL" id="JAPQKH010000002">
    <property type="protein sequence ID" value="KAJ5114219.1"/>
    <property type="molecule type" value="Genomic_DNA"/>
</dbReference>
<evidence type="ECO:0000259" key="4">
    <source>
        <dbReference type="Pfam" id="PF01764"/>
    </source>
</evidence>
<dbReference type="InterPro" id="IPR029058">
    <property type="entry name" value="AB_hydrolase_fold"/>
</dbReference>
<dbReference type="AlphaFoldDB" id="A0A9W9G8P9"/>
<dbReference type="OrthoDB" id="426718at2759"/>
<feature type="signal peptide" evidence="3">
    <location>
        <begin position="1"/>
        <end position="19"/>
    </location>
</feature>
<dbReference type="InterPro" id="IPR005592">
    <property type="entry name" value="Mono/diacylglycerol_lipase_N"/>
</dbReference>
<dbReference type="Pfam" id="PF01764">
    <property type="entry name" value="Lipase_3"/>
    <property type="match status" value="1"/>
</dbReference>
<dbReference type="Gene3D" id="3.40.50.1820">
    <property type="entry name" value="alpha/beta hydrolase"/>
    <property type="match status" value="1"/>
</dbReference>
<evidence type="ECO:0000256" key="3">
    <source>
        <dbReference type="SAM" id="SignalP"/>
    </source>
</evidence>
<feature type="compositionally biased region" description="Polar residues" evidence="1">
    <location>
        <begin position="328"/>
        <end position="337"/>
    </location>
</feature>
<dbReference type="InterPro" id="IPR021838">
    <property type="entry name" value="DUF3431"/>
</dbReference>
<dbReference type="PANTHER" id="PTHR37490:SF3">
    <property type="entry name" value="DUF3431 DOMAIN CONTAINING PROTEIN"/>
    <property type="match status" value="1"/>
</dbReference>
<feature type="chain" id="PRO_5040890112" evidence="3">
    <location>
        <begin position="20"/>
        <end position="630"/>
    </location>
</feature>
<dbReference type="Pfam" id="PF03893">
    <property type="entry name" value="Lipase3_N"/>
    <property type="match status" value="1"/>
</dbReference>
<feature type="region of interest" description="Disordered" evidence="1">
    <location>
        <begin position="328"/>
        <end position="355"/>
    </location>
</feature>
<keyword evidence="2" id="KW-0472">Membrane</keyword>
<evidence type="ECO:0000256" key="2">
    <source>
        <dbReference type="SAM" id="Phobius"/>
    </source>
</evidence>